<dbReference type="AlphaFoldDB" id="A0A2S1LK39"/>
<sequence length="203" mass="22878">MHKQIIITALFLLPFFALAQTDSIPVFKGKQQIGFLYGKAVSTCTDCIIIDTIKIASQTLLVQTPVTIVRRGNEESNPIFDRLVLVVVKEEKGKSKLTFNNTATATSESVYFKRNKKDLIVVKKVTSSNGSAKVALGKDDYTDYPATIICYDNGTNKRLTGNTIKYTELFGKKESFSCFDCPTQFTVEKCLEMKKQKQKFKWE</sequence>
<reference evidence="2 3" key="1">
    <citation type="submission" date="2017-04" db="EMBL/GenBank/DDBJ databases">
        <title>Complete genome sequence of Flavobacterium kingsejong AJ004.</title>
        <authorList>
            <person name="Lee P.C."/>
        </authorList>
    </citation>
    <scope>NUCLEOTIDE SEQUENCE [LARGE SCALE GENOMIC DNA]</scope>
    <source>
        <strain evidence="2 3">AJ004</strain>
    </source>
</reference>
<name>A0A2S1LK39_9FLAO</name>
<evidence type="ECO:0000313" key="3">
    <source>
        <dbReference type="Proteomes" id="UP000244677"/>
    </source>
</evidence>
<dbReference type="RefSeq" id="WP_108735746.1">
    <property type="nucleotide sequence ID" value="NZ_CP020919.1"/>
</dbReference>
<feature type="signal peptide" evidence="1">
    <location>
        <begin position="1"/>
        <end position="19"/>
    </location>
</feature>
<dbReference type="EMBL" id="CP020919">
    <property type="protein sequence ID" value="AWG24087.1"/>
    <property type="molecule type" value="Genomic_DNA"/>
</dbReference>
<keyword evidence="3" id="KW-1185">Reference proteome</keyword>
<accession>A0A2S1LK39</accession>
<feature type="chain" id="PRO_5015516203" evidence="1">
    <location>
        <begin position="20"/>
        <end position="203"/>
    </location>
</feature>
<organism evidence="2 3">
    <name type="scientific">Flavobacterium kingsejongi</name>
    <dbReference type="NCBI Taxonomy" id="1678728"/>
    <lineage>
        <taxon>Bacteria</taxon>
        <taxon>Pseudomonadati</taxon>
        <taxon>Bacteroidota</taxon>
        <taxon>Flavobacteriia</taxon>
        <taxon>Flavobacteriales</taxon>
        <taxon>Flavobacteriaceae</taxon>
        <taxon>Flavobacterium</taxon>
    </lineage>
</organism>
<gene>
    <name evidence="2" type="ORF">FK004_02055</name>
</gene>
<evidence type="ECO:0000313" key="2">
    <source>
        <dbReference type="EMBL" id="AWG24087.1"/>
    </source>
</evidence>
<dbReference type="OrthoDB" id="1342905at2"/>
<keyword evidence="1" id="KW-0732">Signal</keyword>
<protein>
    <submittedName>
        <fullName evidence="2">Uncharacterized protein</fullName>
    </submittedName>
</protein>
<dbReference type="Proteomes" id="UP000244677">
    <property type="component" value="Chromosome"/>
</dbReference>
<dbReference type="KEGG" id="fki:FK004_02055"/>
<proteinExistence type="predicted"/>
<evidence type="ECO:0000256" key="1">
    <source>
        <dbReference type="SAM" id="SignalP"/>
    </source>
</evidence>